<keyword evidence="4" id="KW-0547">Nucleotide-binding</keyword>
<evidence type="ECO:0000256" key="5">
    <source>
        <dbReference type="ARBA" id="ARBA00022840"/>
    </source>
</evidence>
<feature type="transmembrane region" description="Helical" evidence="9">
    <location>
        <begin position="295"/>
        <end position="325"/>
    </location>
</feature>
<dbReference type="InterPro" id="IPR003593">
    <property type="entry name" value="AAA+_ATPase"/>
</dbReference>
<dbReference type="CDD" id="cd03244">
    <property type="entry name" value="ABCC_MRP_domain2"/>
    <property type="match status" value="1"/>
</dbReference>
<dbReference type="PROSITE" id="PS50929">
    <property type="entry name" value="ABC_TM1F"/>
    <property type="match status" value="2"/>
</dbReference>
<feature type="transmembrane region" description="Helical" evidence="9">
    <location>
        <begin position="157"/>
        <end position="177"/>
    </location>
</feature>
<keyword evidence="5" id="KW-0067">ATP-binding</keyword>
<dbReference type="Proteomes" id="UP001164746">
    <property type="component" value="Chromosome 3"/>
</dbReference>
<accession>A0ABY7DYK9</accession>
<feature type="region of interest" description="Disordered" evidence="8">
    <location>
        <begin position="552"/>
        <end position="589"/>
    </location>
</feature>
<feature type="compositionally biased region" description="Polar residues" evidence="8">
    <location>
        <begin position="559"/>
        <end position="579"/>
    </location>
</feature>
<evidence type="ECO:0000256" key="1">
    <source>
        <dbReference type="ARBA" id="ARBA00004370"/>
    </source>
</evidence>
<feature type="transmembrane region" description="Helical" evidence="9">
    <location>
        <begin position="782"/>
        <end position="802"/>
    </location>
</feature>
<dbReference type="PROSITE" id="PS00211">
    <property type="entry name" value="ABC_TRANSPORTER_1"/>
    <property type="match status" value="2"/>
</dbReference>
<dbReference type="Pfam" id="PF00005">
    <property type="entry name" value="ABC_tran"/>
    <property type="match status" value="2"/>
</dbReference>
<dbReference type="PANTHER" id="PTHR24223">
    <property type="entry name" value="ATP-BINDING CASSETTE SUB-FAMILY C"/>
    <property type="match status" value="1"/>
</dbReference>
<dbReference type="InterPro" id="IPR011527">
    <property type="entry name" value="ABC1_TM_dom"/>
</dbReference>
<dbReference type="InterPro" id="IPR027417">
    <property type="entry name" value="P-loop_NTPase"/>
</dbReference>
<evidence type="ECO:0000259" key="10">
    <source>
        <dbReference type="PROSITE" id="PS50893"/>
    </source>
</evidence>
<keyword evidence="2" id="KW-0813">Transport</keyword>
<feature type="domain" description="ABC transporter" evidence="10">
    <location>
        <begin position="307"/>
        <end position="555"/>
    </location>
</feature>
<dbReference type="PANTHER" id="PTHR24223:SF447">
    <property type="entry name" value="MULTIDRUG RESISTANCE-ASSOCIATED PROTEIN 5"/>
    <property type="match status" value="1"/>
</dbReference>
<protein>
    <submittedName>
        <fullName evidence="12">MRP1-like protein</fullName>
    </submittedName>
</protein>
<evidence type="ECO:0000259" key="11">
    <source>
        <dbReference type="PROSITE" id="PS50929"/>
    </source>
</evidence>
<dbReference type="SUPFAM" id="SSF90123">
    <property type="entry name" value="ABC transporter transmembrane region"/>
    <property type="match status" value="2"/>
</dbReference>
<feature type="domain" description="ABC transmembrane type-1" evidence="11">
    <location>
        <begin position="626"/>
        <end position="740"/>
    </location>
</feature>
<evidence type="ECO:0000256" key="3">
    <source>
        <dbReference type="ARBA" id="ARBA00022692"/>
    </source>
</evidence>
<feature type="transmembrane region" description="Helical" evidence="9">
    <location>
        <begin position="237"/>
        <end position="256"/>
    </location>
</feature>
<gene>
    <name evidence="12" type="ORF">MAR_024383</name>
</gene>
<dbReference type="InterPro" id="IPR036640">
    <property type="entry name" value="ABC1_TM_sf"/>
</dbReference>
<evidence type="ECO:0000256" key="6">
    <source>
        <dbReference type="ARBA" id="ARBA00022989"/>
    </source>
</evidence>
<dbReference type="Gene3D" id="1.20.1560.10">
    <property type="entry name" value="ABC transporter type 1, transmembrane domain"/>
    <property type="match status" value="2"/>
</dbReference>
<evidence type="ECO:0000313" key="12">
    <source>
        <dbReference type="EMBL" id="WAR00011.1"/>
    </source>
</evidence>
<dbReference type="Gene3D" id="3.40.50.300">
    <property type="entry name" value="P-loop containing nucleotide triphosphate hydrolases"/>
    <property type="match status" value="3"/>
</dbReference>
<feature type="transmembrane region" description="Helical" evidence="9">
    <location>
        <begin position="688"/>
        <end position="715"/>
    </location>
</feature>
<comment type="subcellular location">
    <subcellularLocation>
        <location evidence="1">Membrane</location>
    </subcellularLocation>
</comment>
<dbReference type="SUPFAM" id="SSF52540">
    <property type="entry name" value="P-loop containing nucleoside triphosphate hydrolases"/>
    <property type="match status" value="2"/>
</dbReference>
<feature type="domain" description="ABC transporter" evidence="10">
    <location>
        <begin position="839"/>
        <end position="1058"/>
    </location>
</feature>
<evidence type="ECO:0000256" key="9">
    <source>
        <dbReference type="SAM" id="Phobius"/>
    </source>
</evidence>
<evidence type="ECO:0000256" key="8">
    <source>
        <dbReference type="SAM" id="MobiDB-lite"/>
    </source>
</evidence>
<dbReference type="Pfam" id="PF00664">
    <property type="entry name" value="ABC_membrane"/>
    <property type="match status" value="1"/>
</dbReference>
<dbReference type="InterPro" id="IPR050173">
    <property type="entry name" value="ABC_transporter_C-like"/>
</dbReference>
<keyword evidence="6 9" id="KW-1133">Transmembrane helix</keyword>
<dbReference type="PROSITE" id="PS50893">
    <property type="entry name" value="ABC_TRANSPORTER_2"/>
    <property type="match status" value="2"/>
</dbReference>
<evidence type="ECO:0000256" key="7">
    <source>
        <dbReference type="ARBA" id="ARBA00023136"/>
    </source>
</evidence>
<reference evidence="12" key="1">
    <citation type="submission" date="2022-11" db="EMBL/GenBank/DDBJ databases">
        <title>Centuries of genome instability and evolution in soft-shell clam transmissible cancer (bioRxiv).</title>
        <authorList>
            <person name="Hart S.F.M."/>
            <person name="Yonemitsu M.A."/>
            <person name="Giersch R.M."/>
            <person name="Beal B.F."/>
            <person name="Arriagada G."/>
            <person name="Davis B.W."/>
            <person name="Ostrander E.A."/>
            <person name="Goff S.P."/>
            <person name="Metzger M.J."/>
        </authorList>
    </citation>
    <scope>NUCLEOTIDE SEQUENCE</scope>
    <source>
        <strain evidence="12">MELC-2E11</strain>
        <tissue evidence="12">Siphon/mantle</tissue>
    </source>
</reference>
<keyword evidence="3 9" id="KW-0812">Transmembrane</keyword>
<evidence type="ECO:0000256" key="4">
    <source>
        <dbReference type="ARBA" id="ARBA00022741"/>
    </source>
</evidence>
<evidence type="ECO:0000256" key="2">
    <source>
        <dbReference type="ARBA" id="ARBA00022448"/>
    </source>
</evidence>
<organism evidence="12 13">
    <name type="scientific">Mya arenaria</name>
    <name type="common">Soft-shell clam</name>
    <dbReference type="NCBI Taxonomy" id="6604"/>
    <lineage>
        <taxon>Eukaryota</taxon>
        <taxon>Metazoa</taxon>
        <taxon>Spiralia</taxon>
        <taxon>Lophotrochozoa</taxon>
        <taxon>Mollusca</taxon>
        <taxon>Bivalvia</taxon>
        <taxon>Autobranchia</taxon>
        <taxon>Heteroconchia</taxon>
        <taxon>Euheterodonta</taxon>
        <taxon>Imparidentia</taxon>
        <taxon>Neoheterodontei</taxon>
        <taxon>Myida</taxon>
        <taxon>Myoidea</taxon>
        <taxon>Myidae</taxon>
        <taxon>Mya</taxon>
    </lineage>
</organism>
<dbReference type="InterPro" id="IPR017871">
    <property type="entry name" value="ABC_transporter-like_CS"/>
</dbReference>
<dbReference type="EMBL" id="CP111014">
    <property type="protein sequence ID" value="WAR00011.1"/>
    <property type="molecule type" value="Genomic_DNA"/>
</dbReference>
<dbReference type="InterPro" id="IPR003439">
    <property type="entry name" value="ABC_transporter-like_ATP-bd"/>
</dbReference>
<name>A0ABY7DYK9_MYAAR</name>
<keyword evidence="13" id="KW-1185">Reference proteome</keyword>
<evidence type="ECO:0000313" key="13">
    <source>
        <dbReference type="Proteomes" id="UP001164746"/>
    </source>
</evidence>
<feature type="domain" description="ABC transmembrane type-1" evidence="11">
    <location>
        <begin position="260"/>
        <end position="363"/>
    </location>
</feature>
<keyword evidence="7 9" id="KW-0472">Membrane</keyword>
<dbReference type="SMART" id="SM00382">
    <property type="entry name" value="AAA"/>
    <property type="match status" value="1"/>
</dbReference>
<sequence>MKVSNENGSELAANALDRKVSLTGYTNVVLDNSKSDEMDEDRHKLGYDGAINVPEKRKYSGALQVIKDGKLPINKVGIFSYVFPTWFSPLIWRMHRNRHEPVAEKDIWQCASADGIMRNAERMDFLWTEEVERNGGKEASFYRVWVEFILTRTMANLLLLAINALFTFLSLTVALFWCEIIRALSYPNVFVFGALTGARFRSGYMGIMYKKLLKLRTVKGKTSSEIINVFSVDSYRVNIATSVCVFLLSVPIYALIGTVRQMAEIINSIKFIKMYAWEKPFNDAIQVVRLYEQTYVLYSALVSAITLAIIPVTPTIASVVTITVYTAAGNDLTASTAFAVIGTMNFLRGIVAVLPLSLRAYAEAKVSFNRLEKLLLMDEYIPLSSITYDKTNALEMKAASFMLQTKGHLAVDVNVAYVAQQAWIFNASLRENILFGSEFEEQKYRKAIECCERGANLSGGQKQRVNLARAVYSDSDIYLLDDPLSALDVRVGRLIFNECIKSQLARKTVILVTHQLQFLKECDEVVVMDGGEIAEKDRHIDLINNGDGLGVGEPAPSLKETSQGSSVKTANGMVASSDSKPNGILKKKNGKGKLVSAEEAAIGEGNSSTSDNGSFLNASYGAPSDASTNAVNRLHSLCLDRVMKAPMSFFDSNPTGRILNRFSKDLDEGDVFLPQVTNSLLRIHNLTLVSIALSAYITPWILIEVVPVVIVFYIMKQISTVAITKLKRLENISRSPLISHRSFGHKQQERFYDRCSKFGDVASLTVFLFDVSIRWIGMRLHLAAGIFTVACSLIFVITKGLVPPAAAGLVLGLCGSNLISEPQDAKKVVSPTWPENGGLSFQGVVMRYRPEMDPVLRKVSFNIYPREKIGIVIGTGAGKSSLAACLFRLVEISEGAITIDGEDISLLSLKTLCSKISKSLHLILISNRCYCSQFPIKLHAALIEQFEDSLEVVVDENGENFSVGERQLLCLARAIIRKSKILLLDEATANIDTSTDAMIQQTIRNCFAECTVITIAHRLNTVLHSDRIIVLDAEQVMEIGTPQDLLSNPHSFFNGMIAAQTVKTPSP</sequence>
<proteinExistence type="predicted"/>